<comment type="caution">
    <text evidence="1">The sequence shown here is derived from an EMBL/GenBank/DDBJ whole genome shotgun (WGS) entry which is preliminary data.</text>
</comment>
<dbReference type="AlphaFoldDB" id="F9DRL7"/>
<dbReference type="HOGENOM" id="CLU_1795280_0_0_9"/>
<accession>F9DRL7</accession>
<dbReference type="Proteomes" id="UP000005316">
    <property type="component" value="Unassembled WGS sequence"/>
</dbReference>
<proteinExistence type="predicted"/>
<name>F9DRL7_9BACL</name>
<protein>
    <submittedName>
        <fullName evidence="1">Uncharacterized protein</fullName>
    </submittedName>
</protein>
<evidence type="ECO:0000313" key="1">
    <source>
        <dbReference type="EMBL" id="EGQ26520.1"/>
    </source>
</evidence>
<organism evidence="1 2">
    <name type="scientific">Sporosarcina newyorkensis 2681</name>
    <dbReference type="NCBI Taxonomy" id="1027292"/>
    <lineage>
        <taxon>Bacteria</taxon>
        <taxon>Bacillati</taxon>
        <taxon>Bacillota</taxon>
        <taxon>Bacilli</taxon>
        <taxon>Bacillales</taxon>
        <taxon>Caryophanaceae</taxon>
        <taxon>Sporosarcina</taxon>
    </lineage>
</organism>
<sequence>MKENGIAILEKASLDYLQESSLGIETRDRVTSLNPLRRLRMAPAMSQSGRSPVCLIATPTACEAPAFSERKQQSNPTFRKQFLLLNKYCFFVMCTILIYLSQTSEAATAGSAVAVRQLACSLLVDSWRKAIPQRRSGGNVQTFT</sequence>
<reference evidence="1 2" key="1">
    <citation type="submission" date="2011-04" db="EMBL/GenBank/DDBJ databases">
        <authorList>
            <person name="Muzny D."/>
            <person name="Qin X."/>
            <person name="Deng J."/>
            <person name="Jiang H."/>
            <person name="Liu Y."/>
            <person name="Qu J."/>
            <person name="Song X.-Z."/>
            <person name="Zhang L."/>
            <person name="Thornton R."/>
            <person name="Coyle M."/>
            <person name="Francisco L."/>
            <person name="Jackson L."/>
            <person name="Javaid M."/>
            <person name="Korchina V."/>
            <person name="Kovar C."/>
            <person name="Mata R."/>
            <person name="Mathew T."/>
            <person name="Ngo R."/>
            <person name="Nguyen L."/>
            <person name="Nguyen N."/>
            <person name="Okwuonu G."/>
            <person name="Ongeri F."/>
            <person name="Pham C."/>
            <person name="Simmons D."/>
            <person name="Wilczek-Boney K."/>
            <person name="Hale W."/>
            <person name="Jakkamsetti A."/>
            <person name="Pham P."/>
            <person name="Ruth R."/>
            <person name="San Lucas F."/>
            <person name="Warren J."/>
            <person name="Zhang J."/>
            <person name="Zhao Z."/>
            <person name="Zhou C."/>
            <person name="Zhu D."/>
            <person name="Lee S."/>
            <person name="Bess C."/>
            <person name="Blankenburg K."/>
            <person name="Forbes L."/>
            <person name="Fu Q."/>
            <person name="Gubbala S."/>
            <person name="Hirani K."/>
            <person name="Jayaseelan J.C."/>
            <person name="Lara F."/>
            <person name="Munidasa M."/>
            <person name="Palculict T."/>
            <person name="Patil S."/>
            <person name="Pu L.-L."/>
            <person name="Saada N."/>
            <person name="Tang L."/>
            <person name="Weissenberger G."/>
            <person name="Zhu Y."/>
            <person name="Hemphill L."/>
            <person name="Shang Y."/>
            <person name="Youmans B."/>
            <person name="Ayvaz T."/>
            <person name="Ross M."/>
            <person name="Santibanez J."/>
            <person name="Aqrawi P."/>
            <person name="Gross S."/>
            <person name="Joshi V."/>
            <person name="Fowler G."/>
            <person name="Nazareth L."/>
            <person name="Reid J."/>
            <person name="Worley K."/>
            <person name="Petrosino J."/>
            <person name="Highlander S."/>
            <person name="Gibbs R."/>
        </authorList>
    </citation>
    <scope>NUCLEOTIDE SEQUENCE [LARGE SCALE GENOMIC DNA]</scope>
    <source>
        <strain evidence="1 2">2681</strain>
    </source>
</reference>
<gene>
    <name evidence="1" type="ORF">HMPREF9372_1447</name>
</gene>
<evidence type="ECO:0000313" key="2">
    <source>
        <dbReference type="Proteomes" id="UP000005316"/>
    </source>
</evidence>
<dbReference type="EMBL" id="AFPZ01000040">
    <property type="protein sequence ID" value="EGQ26520.1"/>
    <property type="molecule type" value="Genomic_DNA"/>
</dbReference>